<dbReference type="SMART" id="SM00327">
    <property type="entry name" value="VWA"/>
    <property type="match status" value="1"/>
</dbReference>
<name>A0ABQ9KI76_HEVBR</name>
<keyword evidence="6" id="KW-1185">Reference proteome</keyword>
<evidence type="ECO:0000259" key="4">
    <source>
        <dbReference type="PROSITE" id="PS50234"/>
    </source>
</evidence>
<dbReference type="InterPro" id="IPR037768">
    <property type="entry name" value="C2B_Copine"/>
</dbReference>
<evidence type="ECO:0000256" key="1">
    <source>
        <dbReference type="ARBA" id="ARBA00009048"/>
    </source>
</evidence>
<dbReference type="EMBL" id="JARPOI010000017">
    <property type="protein sequence ID" value="KAJ9140088.1"/>
    <property type="molecule type" value="Genomic_DNA"/>
</dbReference>
<evidence type="ECO:0000259" key="3">
    <source>
        <dbReference type="PROSITE" id="PS50004"/>
    </source>
</evidence>
<protein>
    <recommendedName>
        <fullName evidence="7">C2 domain-containing protein</fullName>
    </recommendedName>
</protein>
<dbReference type="SUPFAM" id="SSF49562">
    <property type="entry name" value="C2 domain (Calcium/lipid-binding domain, CaLB)"/>
    <property type="match status" value="2"/>
</dbReference>
<feature type="domain" description="C2" evidence="3">
    <location>
        <begin position="166"/>
        <end position="301"/>
    </location>
</feature>
<dbReference type="InterPro" id="IPR010734">
    <property type="entry name" value="Copine_C"/>
</dbReference>
<proteinExistence type="inferred from homology"/>
<evidence type="ECO:0000313" key="5">
    <source>
        <dbReference type="EMBL" id="KAJ9140088.1"/>
    </source>
</evidence>
<dbReference type="PROSITE" id="PS50234">
    <property type="entry name" value="VWFA"/>
    <property type="match status" value="1"/>
</dbReference>
<gene>
    <name evidence="5" type="ORF">P3X46_030775</name>
</gene>
<keyword evidence="2" id="KW-0677">Repeat</keyword>
<dbReference type="PANTHER" id="PTHR10857">
    <property type="entry name" value="COPINE"/>
    <property type="match status" value="1"/>
</dbReference>
<dbReference type="InterPro" id="IPR000008">
    <property type="entry name" value="C2_dom"/>
</dbReference>
<dbReference type="CDD" id="cd04047">
    <property type="entry name" value="C2B_Copine"/>
    <property type="match status" value="1"/>
</dbReference>
<accession>A0ABQ9KI76</accession>
<dbReference type="PROSITE" id="PS50004">
    <property type="entry name" value="C2"/>
    <property type="match status" value="2"/>
</dbReference>
<sequence>MGNCCSDVAGGRAAVGGTAAAAGGADAAANDAVDYYLKSRGFHAMFSPIELSFSATNLRDRDVLSKSDPMVVVYTKARDGQPTEVFRTEVVLNSLNPTWIMKYAITFQFEVVQTLLFHIYDVDTQFHDIDVKMLKLDEQQFLGEASCVLSEILTKPNRSLTLDLVQKEDSTISSHPQRGQLVVHAEECISSKTTTEMILRCSDLEHKDLFSRINPFLVISKTVESGNPIPACKTEVLKNDHNPIWKPIFLNIQQVGSKDSPLVIECYNFNSSGKHDLIGEVRKSLADLEKLRSSGAGENLFSPAAVGHDHKVLKSQLFVDKFSESVQYTFLDYLKGGCELNFMVAIDFTASNGNPRLPDSLHYLDPSGRLNAYQQAIVEVGEVLQFYDSDKHFPAWGFGARPIDGPVSHCFNLNGSNSHCEVEGIQGIMMAYTSALLNVSLAGPTLFGPVISTAALIASQSLANGGKKYFVLLIITDGVVTDLQETKDAIVKASDLPLSILIVGVGGADFKEMEILDADKGERLESSTGRVASRDIVQFVPFRSVQSGQISVVQALLAELPTQFSTYMRSRDIQPNF</sequence>
<feature type="domain" description="VWFA" evidence="4">
    <location>
        <begin position="341"/>
        <end position="556"/>
    </location>
</feature>
<evidence type="ECO:0008006" key="7">
    <source>
        <dbReference type="Google" id="ProtNLM"/>
    </source>
</evidence>
<dbReference type="PANTHER" id="PTHR10857:SF106">
    <property type="entry name" value="C2 DOMAIN-CONTAINING PROTEIN"/>
    <property type="match status" value="1"/>
</dbReference>
<dbReference type="Proteomes" id="UP001174677">
    <property type="component" value="Chromosome 17"/>
</dbReference>
<dbReference type="InterPro" id="IPR036465">
    <property type="entry name" value="vWFA_dom_sf"/>
</dbReference>
<dbReference type="SMART" id="SM00239">
    <property type="entry name" value="C2"/>
    <property type="match status" value="2"/>
</dbReference>
<reference evidence="5" key="1">
    <citation type="journal article" date="2023" name="Plant Biotechnol. J.">
        <title>Chromosome-level wild Hevea brasiliensis genome provides new tools for genomic-assisted breeding and valuable loci to elevate rubber yield.</title>
        <authorList>
            <person name="Cheng H."/>
            <person name="Song X."/>
            <person name="Hu Y."/>
            <person name="Wu T."/>
            <person name="Yang Q."/>
            <person name="An Z."/>
            <person name="Feng S."/>
            <person name="Deng Z."/>
            <person name="Wu W."/>
            <person name="Zeng X."/>
            <person name="Tu M."/>
            <person name="Wang X."/>
            <person name="Huang H."/>
        </authorList>
    </citation>
    <scope>NUCLEOTIDE SEQUENCE</scope>
    <source>
        <strain evidence="5">MT/VB/25A 57/8</strain>
    </source>
</reference>
<feature type="domain" description="C2" evidence="3">
    <location>
        <begin position="25"/>
        <end position="162"/>
    </location>
</feature>
<dbReference type="Pfam" id="PF07002">
    <property type="entry name" value="Copine"/>
    <property type="match status" value="1"/>
</dbReference>
<comment type="caution">
    <text evidence="5">The sequence shown here is derived from an EMBL/GenBank/DDBJ whole genome shotgun (WGS) entry which is preliminary data.</text>
</comment>
<dbReference type="CDD" id="cd04048">
    <property type="entry name" value="C2A_Copine"/>
    <property type="match status" value="1"/>
</dbReference>
<dbReference type="Pfam" id="PF00168">
    <property type="entry name" value="C2"/>
    <property type="match status" value="2"/>
</dbReference>
<evidence type="ECO:0000256" key="2">
    <source>
        <dbReference type="ARBA" id="ARBA00022737"/>
    </source>
</evidence>
<dbReference type="SUPFAM" id="SSF53300">
    <property type="entry name" value="vWA-like"/>
    <property type="match status" value="1"/>
</dbReference>
<evidence type="ECO:0000313" key="6">
    <source>
        <dbReference type="Proteomes" id="UP001174677"/>
    </source>
</evidence>
<organism evidence="5 6">
    <name type="scientific">Hevea brasiliensis</name>
    <name type="common">Para rubber tree</name>
    <name type="synonym">Siphonia brasiliensis</name>
    <dbReference type="NCBI Taxonomy" id="3981"/>
    <lineage>
        <taxon>Eukaryota</taxon>
        <taxon>Viridiplantae</taxon>
        <taxon>Streptophyta</taxon>
        <taxon>Embryophyta</taxon>
        <taxon>Tracheophyta</taxon>
        <taxon>Spermatophyta</taxon>
        <taxon>Magnoliopsida</taxon>
        <taxon>eudicotyledons</taxon>
        <taxon>Gunneridae</taxon>
        <taxon>Pentapetalae</taxon>
        <taxon>rosids</taxon>
        <taxon>fabids</taxon>
        <taxon>Malpighiales</taxon>
        <taxon>Euphorbiaceae</taxon>
        <taxon>Crotonoideae</taxon>
        <taxon>Micrandreae</taxon>
        <taxon>Hevea</taxon>
    </lineage>
</organism>
<dbReference type="CDD" id="cd01459">
    <property type="entry name" value="vWA_copine_like"/>
    <property type="match status" value="1"/>
</dbReference>
<dbReference type="InterPro" id="IPR045052">
    <property type="entry name" value="Copine"/>
</dbReference>
<dbReference type="Gene3D" id="2.60.40.150">
    <property type="entry name" value="C2 domain"/>
    <property type="match status" value="2"/>
</dbReference>
<comment type="similarity">
    <text evidence="1">Belongs to the copine family.</text>
</comment>
<dbReference type="InterPro" id="IPR002035">
    <property type="entry name" value="VWF_A"/>
</dbReference>
<dbReference type="InterPro" id="IPR035892">
    <property type="entry name" value="C2_domain_sf"/>
</dbReference>